<evidence type="ECO:0000256" key="2">
    <source>
        <dbReference type="ARBA" id="ARBA00023004"/>
    </source>
</evidence>
<evidence type="ECO:0000259" key="4">
    <source>
        <dbReference type="PROSITE" id="PS51379"/>
    </source>
</evidence>
<gene>
    <name evidence="5" type="ORF">LJD61_18095</name>
</gene>
<dbReference type="CDD" id="cd19100">
    <property type="entry name" value="AKR_unchar"/>
    <property type="match status" value="1"/>
</dbReference>
<organism evidence="5 6">
    <name type="scientific">Lutispora saccharofermentans</name>
    <dbReference type="NCBI Taxonomy" id="3024236"/>
    <lineage>
        <taxon>Bacteria</taxon>
        <taxon>Bacillati</taxon>
        <taxon>Bacillota</taxon>
        <taxon>Clostridia</taxon>
        <taxon>Lutisporales</taxon>
        <taxon>Lutisporaceae</taxon>
        <taxon>Lutispora</taxon>
    </lineage>
</organism>
<comment type="caution">
    <text evidence="5">The sequence shown here is derived from an EMBL/GenBank/DDBJ whole genome shotgun (WGS) entry which is preliminary data.</text>
</comment>
<dbReference type="InterPro" id="IPR036812">
    <property type="entry name" value="NAD(P)_OxRdtase_dom_sf"/>
</dbReference>
<dbReference type="InterPro" id="IPR023210">
    <property type="entry name" value="NADP_OxRdtase_dom"/>
</dbReference>
<protein>
    <submittedName>
        <fullName evidence="5">Aldo/keto reductase</fullName>
    </submittedName>
</protein>
<dbReference type="SUPFAM" id="SSF51430">
    <property type="entry name" value="NAD(P)-linked oxidoreductase"/>
    <property type="match status" value="1"/>
</dbReference>
<dbReference type="Proteomes" id="UP001651880">
    <property type="component" value="Unassembled WGS sequence"/>
</dbReference>
<dbReference type="InterPro" id="IPR017896">
    <property type="entry name" value="4Fe4S_Fe-S-bd"/>
</dbReference>
<evidence type="ECO:0000256" key="3">
    <source>
        <dbReference type="ARBA" id="ARBA00023014"/>
    </source>
</evidence>
<keyword evidence="2" id="KW-0408">Iron</keyword>
<proteinExistence type="predicted"/>
<dbReference type="InterPro" id="IPR053135">
    <property type="entry name" value="AKR2_Oxidoreductase"/>
</dbReference>
<dbReference type="Pfam" id="PF12838">
    <property type="entry name" value="Fer4_7"/>
    <property type="match status" value="1"/>
</dbReference>
<evidence type="ECO:0000256" key="1">
    <source>
        <dbReference type="ARBA" id="ARBA00022723"/>
    </source>
</evidence>
<dbReference type="PROSITE" id="PS00198">
    <property type="entry name" value="4FE4S_FER_1"/>
    <property type="match status" value="1"/>
</dbReference>
<dbReference type="InterPro" id="IPR020471">
    <property type="entry name" value="AKR"/>
</dbReference>
<feature type="domain" description="4Fe-4S ferredoxin-type" evidence="4">
    <location>
        <begin position="290"/>
        <end position="317"/>
    </location>
</feature>
<keyword evidence="3" id="KW-0411">Iron-sulfur</keyword>
<dbReference type="EMBL" id="JAJEKE010000022">
    <property type="protein sequence ID" value="MCQ1531432.1"/>
    <property type="molecule type" value="Genomic_DNA"/>
</dbReference>
<dbReference type="PRINTS" id="PR00069">
    <property type="entry name" value="ALDKETRDTASE"/>
</dbReference>
<reference evidence="5 6" key="1">
    <citation type="submission" date="2021-10" db="EMBL/GenBank/DDBJ databases">
        <title>Lutispora strain m25 sp. nov., a thermophilic, non-spore-forming bacterium isolated from a lab-scale methanogenic bioreactor digesting anaerobic sludge.</title>
        <authorList>
            <person name="El Houari A."/>
            <person name="Mcdonald J."/>
        </authorList>
    </citation>
    <scope>NUCLEOTIDE SEQUENCE [LARGE SCALE GENOMIC DNA]</scope>
    <source>
        <strain evidence="6">m25</strain>
    </source>
</reference>
<evidence type="ECO:0000313" key="6">
    <source>
        <dbReference type="Proteomes" id="UP001651880"/>
    </source>
</evidence>
<dbReference type="Gene3D" id="3.20.20.100">
    <property type="entry name" value="NADP-dependent oxidoreductase domain"/>
    <property type="match status" value="1"/>
</dbReference>
<keyword evidence="6" id="KW-1185">Reference proteome</keyword>
<dbReference type="PROSITE" id="PS51379">
    <property type="entry name" value="4FE4S_FER_2"/>
    <property type="match status" value="2"/>
</dbReference>
<dbReference type="PANTHER" id="PTHR43312">
    <property type="entry name" value="D-THREO-ALDOSE 1-DEHYDROGENASE"/>
    <property type="match status" value="1"/>
</dbReference>
<name>A0ABT1NJH8_9FIRM</name>
<dbReference type="SUPFAM" id="SSF54862">
    <property type="entry name" value="4Fe-4S ferredoxins"/>
    <property type="match status" value="1"/>
</dbReference>
<evidence type="ECO:0000313" key="5">
    <source>
        <dbReference type="EMBL" id="MCQ1531432.1"/>
    </source>
</evidence>
<dbReference type="InterPro" id="IPR017900">
    <property type="entry name" value="4Fe4S_Fe_S_CS"/>
</dbReference>
<sequence>MEKVVLGNTGIEVTRLCFGALPLGPLQRNLPVEESSEIIAYALDNGVNFIDTAQAYRTYPHIKGALKKIKFRPVIATKSPAASYEEMEKAVLEALEGMEIDYIDIFHLHAARAQADVFELRKGALQCLLDYKKKGMIKAVGISTHSVKVVEAAAAREDIDVVFPLINKIGRGILEGTVDEMEKAIALCDKNGKGIYLMKVLGGGTMIDDYDSSMEYAMNLGRNYPIAIGMISKEEVTYNIRYFNGERNLEGIISIRNKKIVRVSQNMCVGCGICIGTCHSDAISFDDSTGKAYIDPSKCIQCGYCVAACPQFSIRVV</sequence>
<feature type="domain" description="4Fe-4S ferredoxin-type" evidence="4">
    <location>
        <begin position="259"/>
        <end position="288"/>
    </location>
</feature>
<dbReference type="Gene3D" id="3.30.70.20">
    <property type="match status" value="2"/>
</dbReference>
<keyword evidence="1" id="KW-0479">Metal-binding</keyword>
<accession>A0ABT1NJH8</accession>
<dbReference type="RefSeq" id="WP_255228968.1">
    <property type="nucleotide sequence ID" value="NZ_JAJEKE010000022.1"/>
</dbReference>
<dbReference type="PANTHER" id="PTHR43312:SF1">
    <property type="entry name" value="NADP-DEPENDENT OXIDOREDUCTASE DOMAIN-CONTAINING PROTEIN"/>
    <property type="match status" value="1"/>
</dbReference>
<dbReference type="Pfam" id="PF00248">
    <property type="entry name" value="Aldo_ket_red"/>
    <property type="match status" value="1"/>
</dbReference>